<gene>
    <name evidence="5" type="ordered locus">CLOAM0936</name>
</gene>
<dbReference type="CDD" id="cd09178">
    <property type="entry name" value="PLDc_N_Snf2_like"/>
    <property type="match status" value="1"/>
</dbReference>
<dbReference type="AlphaFoldDB" id="B0VHJ4"/>
<dbReference type="Pfam" id="PF04851">
    <property type="entry name" value="ResIII"/>
    <property type="match status" value="1"/>
</dbReference>
<dbReference type="CDD" id="cd18793">
    <property type="entry name" value="SF2_C_SNF"/>
    <property type="match status" value="1"/>
</dbReference>
<dbReference type="Proteomes" id="UP000002019">
    <property type="component" value="Chromosome"/>
</dbReference>
<dbReference type="GO" id="GO:0006281">
    <property type="term" value="P:DNA repair"/>
    <property type="evidence" value="ECO:0007669"/>
    <property type="project" value="TreeGrafter"/>
</dbReference>
<feature type="domain" description="Helicase ATP-binding" evidence="3">
    <location>
        <begin position="260"/>
        <end position="430"/>
    </location>
</feature>
<dbReference type="GO" id="GO:0031297">
    <property type="term" value="P:replication fork processing"/>
    <property type="evidence" value="ECO:0007669"/>
    <property type="project" value="TreeGrafter"/>
</dbReference>
<reference evidence="5 6" key="1">
    <citation type="journal article" date="2008" name="J. Bacteriol.">
        <title>'Candidatus Cloacamonas acidaminovorans': genome sequence reconstruction provides a first glimpse of a new bacterial division.</title>
        <authorList>
            <person name="Pelletier E."/>
            <person name="Kreimeyer A."/>
            <person name="Bocs S."/>
            <person name="Rouy Z."/>
            <person name="Gyapay G."/>
            <person name="Chouari R."/>
            <person name="Riviere D."/>
            <person name="Ganesan A."/>
            <person name="Daegelen P."/>
            <person name="Sghir A."/>
            <person name="Cohen G.N."/>
            <person name="Medigue C."/>
            <person name="Weissenbach J."/>
            <person name="Le Paslier D."/>
        </authorList>
    </citation>
    <scope>NUCLEOTIDE SEQUENCE [LARGE SCALE GENOMIC DNA]</scope>
    <source>
        <strain evidence="6">Evry</strain>
    </source>
</reference>
<dbReference type="KEGG" id="caci:CLOAM0936"/>
<dbReference type="InterPro" id="IPR038718">
    <property type="entry name" value="SNF2-like_sf"/>
</dbReference>
<dbReference type="GO" id="GO:0004386">
    <property type="term" value="F:helicase activity"/>
    <property type="evidence" value="ECO:0007669"/>
    <property type="project" value="UniProtKB-KW"/>
</dbReference>
<dbReference type="PROSITE" id="PS51194">
    <property type="entry name" value="HELICASE_CTER"/>
    <property type="match status" value="1"/>
</dbReference>
<dbReference type="InterPro" id="IPR027417">
    <property type="entry name" value="P-loop_NTPase"/>
</dbReference>
<evidence type="ECO:0000313" key="6">
    <source>
        <dbReference type="Proteomes" id="UP000002019"/>
    </source>
</evidence>
<name>B0VHJ4_CLOAI</name>
<dbReference type="InterPro" id="IPR049730">
    <property type="entry name" value="SNF2/RAD54-like_C"/>
</dbReference>
<keyword evidence="6" id="KW-1185">Reference proteome</keyword>
<dbReference type="SUPFAM" id="SSF56024">
    <property type="entry name" value="Phospholipase D/nuclease"/>
    <property type="match status" value="1"/>
</dbReference>
<keyword evidence="5" id="KW-0547">Nucleotide-binding</keyword>
<evidence type="ECO:0000259" key="4">
    <source>
        <dbReference type="PROSITE" id="PS51194"/>
    </source>
</evidence>
<dbReference type="EMBL" id="CU466930">
    <property type="protein sequence ID" value="CAO80809.1"/>
    <property type="molecule type" value="Genomic_DNA"/>
</dbReference>
<dbReference type="Gene3D" id="3.40.50.10810">
    <property type="entry name" value="Tandem AAA-ATPase domain"/>
    <property type="match status" value="1"/>
</dbReference>
<proteinExistence type="predicted"/>
<dbReference type="RefSeq" id="WP_015424667.1">
    <property type="nucleotide sequence ID" value="NC_020449.1"/>
</dbReference>
<dbReference type="SUPFAM" id="SSF52540">
    <property type="entry name" value="P-loop containing nucleoside triphosphate hydrolases"/>
    <property type="match status" value="2"/>
</dbReference>
<dbReference type="InterPro" id="IPR025202">
    <property type="entry name" value="PLD-like_dom"/>
</dbReference>
<dbReference type="PANTHER" id="PTHR45766:SF6">
    <property type="entry name" value="SWI_SNF-RELATED MATRIX-ASSOCIATED ACTIN-DEPENDENT REGULATOR OF CHROMATIN SUBFAMILY A-LIKE PROTEIN 1"/>
    <property type="match status" value="1"/>
</dbReference>
<dbReference type="InterPro" id="IPR006935">
    <property type="entry name" value="Helicase/UvrB_N"/>
</dbReference>
<keyword evidence="5" id="KW-0067">ATP-binding</keyword>
<sequence length="1110" mass="129056">MNKPIQSAIRDNHQRGTVGNFISEHLSEGCSLSFVSAFFTIYAYNQLKNKLDNIQDLRFLFGEPRFISQIDPKTDKKQFQIEDDKLIIPLQNRLTQSRIAFDCANWIKEKCEIKSMVKPNFLHGKMYHIKSANGNEKAILGSSNFTVNGLGFGNSPNIELNIEVDSDRDRADLLNWFNELWNDDTGLVEDVKDEVLKYLSKLYAENSPLFIYYKTLYHIFAKFLEEQEDKGLLKEKTGFYDSEIWNTLYSFQKDAVKGAINKLEKHQGCIIADSVGLGKTYEALAIIKYYEILGYRVLLLCPKKLQNNWTVYQAQKGDILNPFKNDRFSYTVAYHTDLARTSGISKADNLHLSTFNWGAWDLVVIDESHNLRGNPQEKKENGEVIFNRAKFLLEKVIKEGVKTKVLMLSATPVNTNLKDLRNQIYYITEGEDDALKDSLGIENISNTLRYAQLQFTDWAKRSRTAKRDTKDLFLALDSSFFKLLDGLTIARSRKHILTYYSDIDKKSFPLRLKPLSEYTDIDTMQNFCSYDKVNDQIKLYKLSLFKPSNFVLPDFKHIYEVPGKVKVFSQEQREDFLVEMMKINFLKRLESSIYSYRLTLQRALAKIASLEEKIEAFETSNNEEQLDPFELETIIPEDELEGEEEEEFTVGKKLKYKLEHLDLENWKKALKKDKQQLTALYETAAKVIPGNDAKLKRLKEIIEYKLNHPINPDNKKIIIFTAFADTAVYLYENLSEYLYDQFGLYSALITGSTTCKTNFPMPTHYKNDFNSILTCFAPIAKERNKQTFLPQDKQIDIIIGTDCISEGQNLQDCDYVINYDIHWNPVRIIQRFGRIDRINGPNAQIQMHNFWPTKDLDKYIDLKYRVETRMALVDLTATGADNILSEEDIDNLVANEKKFRTKQLKRLQEEVIDLEDLEDSISLTDFTLDDFRIDLLNYLKANEVELSNAPLGLYAITPSPHNKLWLKTNNLSEEQKEIIRPGIIFCFQHFADGSEYNKLNPLQPYFLVYIRDDGTVRYHFTNVKQILEIYRLLTIGRKEAIKKLCDLFDDETNNGQNMDKYNNLLIKAIDDIKDTLNKRSYKQLQGDRNAIIPKKPQEQSFELITWLIIK</sequence>
<dbReference type="InterPro" id="IPR014001">
    <property type="entry name" value="Helicase_ATP-bd"/>
</dbReference>
<dbReference type="Pfam" id="PF00271">
    <property type="entry name" value="Helicase_C"/>
    <property type="match status" value="1"/>
</dbReference>
<dbReference type="GO" id="GO:0016787">
    <property type="term" value="F:hydrolase activity"/>
    <property type="evidence" value="ECO:0007669"/>
    <property type="project" value="UniProtKB-KW"/>
</dbReference>
<dbReference type="PROSITE" id="PS51192">
    <property type="entry name" value="HELICASE_ATP_BIND_1"/>
    <property type="match status" value="1"/>
</dbReference>
<dbReference type="SMART" id="SM00490">
    <property type="entry name" value="HELICc"/>
    <property type="match status" value="1"/>
</dbReference>
<dbReference type="STRING" id="459349.CLOAM0936"/>
<dbReference type="Gene3D" id="3.30.870.10">
    <property type="entry name" value="Endonuclease Chain A"/>
    <property type="match status" value="1"/>
</dbReference>
<dbReference type="eggNOG" id="COG0553">
    <property type="taxonomic scope" value="Bacteria"/>
</dbReference>
<organism evidence="5 6">
    <name type="scientific">Cloacimonas acidaminovorans (strain Evry)</name>
    <dbReference type="NCBI Taxonomy" id="459349"/>
    <lineage>
        <taxon>Bacteria</taxon>
        <taxon>Pseudomonadati</taxon>
        <taxon>Candidatus Cloacimonadota</taxon>
        <taxon>Candidatus Cloacimonadia</taxon>
        <taxon>Candidatus Cloacimonadales</taxon>
        <taxon>Candidatus Cloacimonadaceae</taxon>
        <taxon>Candidatus Cloacimonas</taxon>
    </lineage>
</organism>
<dbReference type="PANTHER" id="PTHR45766">
    <property type="entry name" value="DNA ANNEALING HELICASE AND ENDONUCLEASE ZRANB3 FAMILY MEMBER"/>
    <property type="match status" value="1"/>
</dbReference>
<feature type="coiled-coil region" evidence="2">
    <location>
        <begin position="600"/>
        <end position="627"/>
    </location>
</feature>
<evidence type="ECO:0000256" key="2">
    <source>
        <dbReference type="SAM" id="Coils"/>
    </source>
</evidence>
<dbReference type="SMART" id="SM00487">
    <property type="entry name" value="DEXDc"/>
    <property type="match status" value="1"/>
</dbReference>
<keyword evidence="2" id="KW-0175">Coiled coil</keyword>
<dbReference type="Gene3D" id="3.40.50.300">
    <property type="entry name" value="P-loop containing nucleotide triphosphate hydrolases"/>
    <property type="match status" value="1"/>
</dbReference>
<keyword evidence="5" id="KW-0347">Helicase</keyword>
<dbReference type="OrthoDB" id="9814088at2"/>
<keyword evidence="1" id="KW-0378">Hydrolase</keyword>
<dbReference type="GO" id="GO:0003677">
    <property type="term" value="F:DNA binding"/>
    <property type="evidence" value="ECO:0007669"/>
    <property type="project" value="InterPro"/>
</dbReference>
<evidence type="ECO:0000256" key="1">
    <source>
        <dbReference type="ARBA" id="ARBA00022801"/>
    </source>
</evidence>
<dbReference type="HOGENOM" id="CLU_008466_2_0_0"/>
<protein>
    <submittedName>
        <fullName evidence="5">DNA/RNA helicases, SNF2 family</fullName>
    </submittedName>
</protein>
<dbReference type="InterPro" id="IPR001650">
    <property type="entry name" value="Helicase_C-like"/>
</dbReference>
<evidence type="ECO:0000313" key="5">
    <source>
        <dbReference type="EMBL" id="CAO80809.1"/>
    </source>
</evidence>
<dbReference type="Pfam" id="PF13091">
    <property type="entry name" value="PLDc_2"/>
    <property type="match status" value="1"/>
</dbReference>
<dbReference type="GO" id="GO:0005524">
    <property type="term" value="F:ATP binding"/>
    <property type="evidence" value="ECO:0007669"/>
    <property type="project" value="InterPro"/>
</dbReference>
<accession>B0VHJ4</accession>
<feature type="domain" description="Helicase C-terminal" evidence="4">
    <location>
        <begin position="694"/>
        <end position="876"/>
    </location>
</feature>
<evidence type="ECO:0000259" key="3">
    <source>
        <dbReference type="PROSITE" id="PS51192"/>
    </source>
</evidence>